<feature type="domain" description="HTH LytTR-type" evidence="1">
    <location>
        <begin position="224"/>
        <end position="295"/>
    </location>
</feature>
<dbReference type="GO" id="GO:0003677">
    <property type="term" value="F:DNA binding"/>
    <property type="evidence" value="ECO:0007669"/>
    <property type="project" value="UniProtKB-KW"/>
</dbReference>
<dbReference type="Gene3D" id="2.40.50.1020">
    <property type="entry name" value="LytTr DNA-binding domain"/>
    <property type="match status" value="1"/>
</dbReference>
<reference evidence="2 3" key="1">
    <citation type="submission" date="2020-09" db="EMBL/GenBank/DDBJ databases">
        <authorList>
            <person name="Kim M.K."/>
        </authorList>
    </citation>
    <scope>NUCLEOTIDE SEQUENCE [LARGE SCALE GENOMIC DNA]</scope>
    <source>
        <strain evidence="2 3">BT189</strain>
    </source>
</reference>
<evidence type="ECO:0000313" key="3">
    <source>
        <dbReference type="Proteomes" id="UP000606003"/>
    </source>
</evidence>
<dbReference type="Gene3D" id="3.30.450.40">
    <property type="match status" value="1"/>
</dbReference>
<organism evidence="2 3">
    <name type="scientific">Hymenobacter armeniacus</name>
    <dbReference type="NCBI Taxonomy" id="2771358"/>
    <lineage>
        <taxon>Bacteria</taxon>
        <taxon>Pseudomonadati</taxon>
        <taxon>Bacteroidota</taxon>
        <taxon>Cytophagia</taxon>
        <taxon>Cytophagales</taxon>
        <taxon>Hymenobacteraceae</taxon>
        <taxon>Hymenobacter</taxon>
    </lineage>
</organism>
<evidence type="ECO:0000259" key="1">
    <source>
        <dbReference type="PROSITE" id="PS50930"/>
    </source>
</evidence>
<protein>
    <submittedName>
        <fullName evidence="2">GAF domain-containing DNA-binding protein</fullName>
    </submittedName>
</protein>
<keyword evidence="2" id="KW-0238">DNA-binding</keyword>
<comment type="caution">
    <text evidence="2">The sequence shown here is derived from an EMBL/GenBank/DDBJ whole genome shotgun (WGS) entry which is preliminary data.</text>
</comment>
<dbReference type="SMART" id="SM00065">
    <property type="entry name" value="GAF"/>
    <property type="match status" value="1"/>
</dbReference>
<dbReference type="InterPro" id="IPR007492">
    <property type="entry name" value="LytTR_DNA-bd_dom"/>
</dbReference>
<dbReference type="EMBL" id="JACXAC010000010">
    <property type="protein sequence ID" value="MBD2724712.1"/>
    <property type="molecule type" value="Genomic_DNA"/>
</dbReference>
<gene>
    <name evidence="2" type="ORF">IC234_21475</name>
</gene>
<keyword evidence="3" id="KW-1185">Reference proteome</keyword>
<proteinExistence type="predicted"/>
<dbReference type="PANTHER" id="PTHR43102:SF2">
    <property type="entry name" value="GAF DOMAIN-CONTAINING PROTEIN"/>
    <property type="match status" value="1"/>
</dbReference>
<dbReference type="Pfam" id="PF01590">
    <property type="entry name" value="GAF"/>
    <property type="match status" value="1"/>
</dbReference>
<accession>A0ABR8K0X2</accession>
<sequence>MPPCLLDLPTGRNRILPTAVNPSLNATPPDDTLRQVNEADRLETLHSYQVLDTGQEQVFTDIAQLSAFICGTPISLVSLIDDSRQWFKAHVGLQTQQTPREHAFCQYAMRASDVYEVYDATADARFANNPLVTSDPNIRFYAGAPLLSPEGQPLGTLCAIDTVPRVLTADQRDALRILARQVMAQLELRRVRLQLEDERQKLEGVLRMANHTGDSLYANNRTEIFVKQDQRLVRVLTADLQYIEALGDYVNLHTTRERLTMYGTMKDLETKLPVRDFARIHRKYIVRLDRIVSIEADAALLDGVRDGSGPRTPVRVPIGSSYKAGLLARLNLV</sequence>
<dbReference type="InterPro" id="IPR029016">
    <property type="entry name" value="GAF-like_dom_sf"/>
</dbReference>
<name>A0ABR8K0X2_9BACT</name>
<dbReference type="PANTHER" id="PTHR43102">
    <property type="entry name" value="SLR1143 PROTEIN"/>
    <property type="match status" value="1"/>
</dbReference>
<evidence type="ECO:0000313" key="2">
    <source>
        <dbReference type="EMBL" id="MBD2724712.1"/>
    </source>
</evidence>
<dbReference type="SUPFAM" id="SSF55781">
    <property type="entry name" value="GAF domain-like"/>
    <property type="match status" value="1"/>
</dbReference>
<dbReference type="Proteomes" id="UP000606003">
    <property type="component" value="Unassembled WGS sequence"/>
</dbReference>
<dbReference type="InterPro" id="IPR003018">
    <property type="entry name" value="GAF"/>
</dbReference>
<dbReference type="Pfam" id="PF04397">
    <property type="entry name" value="LytTR"/>
    <property type="match status" value="1"/>
</dbReference>
<dbReference type="PROSITE" id="PS50930">
    <property type="entry name" value="HTH_LYTTR"/>
    <property type="match status" value="1"/>
</dbReference>
<dbReference type="SMART" id="SM00850">
    <property type="entry name" value="LytTR"/>
    <property type="match status" value="1"/>
</dbReference>